<accession>A0A3N4K6Y6</accession>
<dbReference type="AlphaFoldDB" id="A0A3N4K6Y6"/>
<evidence type="ECO:0000313" key="2">
    <source>
        <dbReference type="Proteomes" id="UP000276215"/>
    </source>
</evidence>
<proteinExistence type="predicted"/>
<reference evidence="1 2" key="1">
    <citation type="journal article" date="2018" name="Nat. Ecol. Evol.">
        <title>Pezizomycetes genomes reveal the molecular basis of ectomycorrhizal truffle lifestyle.</title>
        <authorList>
            <person name="Murat C."/>
            <person name="Payen T."/>
            <person name="Noel B."/>
            <person name="Kuo A."/>
            <person name="Morin E."/>
            <person name="Chen J."/>
            <person name="Kohler A."/>
            <person name="Krizsan K."/>
            <person name="Balestrini R."/>
            <person name="Da Silva C."/>
            <person name="Montanini B."/>
            <person name="Hainaut M."/>
            <person name="Levati E."/>
            <person name="Barry K.W."/>
            <person name="Belfiori B."/>
            <person name="Cichocki N."/>
            <person name="Clum A."/>
            <person name="Dockter R.B."/>
            <person name="Fauchery L."/>
            <person name="Guy J."/>
            <person name="Iotti M."/>
            <person name="Le Tacon F."/>
            <person name="Lindquist E.A."/>
            <person name="Lipzen A."/>
            <person name="Malagnac F."/>
            <person name="Mello A."/>
            <person name="Molinier V."/>
            <person name="Miyauchi S."/>
            <person name="Poulain J."/>
            <person name="Riccioni C."/>
            <person name="Rubini A."/>
            <person name="Sitrit Y."/>
            <person name="Splivallo R."/>
            <person name="Traeger S."/>
            <person name="Wang M."/>
            <person name="Zifcakova L."/>
            <person name="Wipf D."/>
            <person name="Zambonelli A."/>
            <person name="Paolocci F."/>
            <person name="Nowrousian M."/>
            <person name="Ottonello S."/>
            <person name="Baldrian P."/>
            <person name="Spatafora J.W."/>
            <person name="Henrissat B."/>
            <person name="Nagy L.G."/>
            <person name="Aury J.M."/>
            <person name="Wincker P."/>
            <person name="Grigoriev I.V."/>
            <person name="Bonfante P."/>
            <person name="Martin F.M."/>
        </authorList>
    </citation>
    <scope>NUCLEOTIDE SEQUENCE [LARGE SCALE GENOMIC DNA]</scope>
    <source>
        <strain evidence="1 2">120613-1</strain>
    </source>
</reference>
<dbReference type="Proteomes" id="UP000276215">
    <property type="component" value="Unassembled WGS sequence"/>
</dbReference>
<keyword evidence="2" id="KW-1185">Reference proteome</keyword>
<name>A0A3N4K6Y6_9PEZI</name>
<sequence>MGFRYHRLDVRKQGIIVNSKWTLRSSIPKFDAFLLHISRNPSLSETRGGAISLKMCLNILRLILFSMLTSISGSRLLELKLNGDRSRMMCLSGLSGIS</sequence>
<gene>
    <name evidence="1" type="ORF">L873DRAFT_646208</name>
</gene>
<organism evidence="1 2">
    <name type="scientific">Choiromyces venosus 120613-1</name>
    <dbReference type="NCBI Taxonomy" id="1336337"/>
    <lineage>
        <taxon>Eukaryota</taxon>
        <taxon>Fungi</taxon>
        <taxon>Dikarya</taxon>
        <taxon>Ascomycota</taxon>
        <taxon>Pezizomycotina</taxon>
        <taxon>Pezizomycetes</taxon>
        <taxon>Pezizales</taxon>
        <taxon>Tuberaceae</taxon>
        <taxon>Choiromyces</taxon>
    </lineage>
</organism>
<dbReference type="EMBL" id="ML120372">
    <property type="protein sequence ID" value="RPB01675.1"/>
    <property type="molecule type" value="Genomic_DNA"/>
</dbReference>
<protein>
    <submittedName>
        <fullName evidence="1">Uncharacterized protein</fullName>
    </submittedName>
</protein>
<evidence type="ECO:0000313" key="1">
    <source>
        <dbReference type="EMBL" id="RPB01675.1"/>
    </source>
</evidence>